<organism evidence="1 2">
    <name type="scientific">Streptomyces gardneri</name>
    <dbReference type="NCBI Taxonomy" id="66892"/>
    <lineage>
        <taxon>Bacteria</taxon>
        <taxon>Bacillati</taxon>
        <taxon>Actinomycetota</taxon>
        <taxon>Actinomycetes</taxon>
        <taxon>Kitasatosporales</taxon>
        <taxon>Streptomycetaceae</taxon>
        <taxon>Streptomyces</taxon>
    </lineage>
</organism>
<protein>
    <submittedName>
        <fullName evidence="1">Uncharacterized protein</fullName>
    </submittedName>
</protein>
<dbReference type="OrthoDB" id="8828485at2"/>
<dbReference type="EMBL" id="BJMN01000040">
    <property type="protein sequence ID" value="GEB60197.1"/>
    <property type="molecule type" value="Genomic_DNA"/>
</dbReference>
<comment type="caution">
    <text evidence="1">The sequence shown here is derived from an EMBL/GenBank/DDBJ whole genome shotgun (WGS) entry which is preliminary data.</text>
</comment>
<dbReference type="RefSeq" id="WP_141299826.1">
    <property type="nucleotide sequence ID" value="NZ_BJMN01000040.1"/>
</dbReference>
<name>A0A4Y3RTN8_9ACTN</name>
<evidence type="ECO:0000313" key="1">
    <source>
        <dbReference type="EMBL" id="GEB60197.1"/>
    </source>
</evidence>
<sequence length="74" mass="7934">MALQLESARFRGDPVLERIRAADSSVYLKDGQSGAPVKAVQYGLIDLDYAKQDEGLTPTDPVVGVGTITRLDGK</sequence>
<dbReference type="Proteomes" id="UP000315226">
    <property type="component" value="Unassembled WGS sequence"/>
</dbReference>
<dbReference type="AlphaFoldDB" id="A0A4Y3RTN8"/>
<keyword evidence="2" id="KW-1185">Reference proteome</keyword>
<reference evidence="1 2" key="1">
    <citation type="submission" date="2019-06" db="EMBL/GenBank/DDBJ databases">
        <title>Whole genome shotgun sequence of Streptomyces gardneri NBRC 12865.</title>
        <authorList>
            <person name="Hosoyama A."/>
            <person name="Uohara A."/>
            <person name="Ohji S."/>
            <person name="Ichikawa N."/>
        </authorList>
    </citation>
    <scope>NUCLEOTIDE SEQUENCE [LARGE SCALE GENOMIC DNA]</scope>
    <source>
        <strain evidence="1 2">NBRC 12865</strain>
    </source>
</reference>
<accession>A0A4Y3RTN8</accession>
<evidence type="ECO:0000313" key="2">
    <source>
        <dbReference type="Proteomes" id="UP000315226"/>
    </source>
</evidence>
<gene>
    <name evidence="1" type="ORF">SGA01_58020</name>
</gene>
<proteinExistence type="predicted"/>